<dbReference type="AlphaFoldDB" id="A0A5B2VN62"/>
<dbReference type="SUPFAM" id="SSF47226">
    <property type="entry name" value="Histidine-containing phosphotransfer domain, HPT domain"/>
    <property type="match status" value="1"/>
</dbReference>
<dbReference type="InterPro" id="IPR035965">
    <property type="entry name" value="PAS-like_dom_sf"/>
</dbReference>
<dbReference type="PRINTS" id="PR00344">
    <property type="entry name" value="BCTRLSENSOR"/>
</dbReference>
<comment type="subcellular location">
    <subcellularLocation>
        <location evidence="2">Cell membrane</location>
        <topology evidence="2">Multi-pass membrane protein</topology>
    </subcellularLocation>
</comment>
<feature type="modified residue" description="4-aspartylphosphate" evidence="17">
    <location>
        <position position="1013"/>
    </location>
</feature>
<dbReference type="Gene3D" id="1.10.287.130">
    <property type="match status" value="1"/>
</dbReference>
<dbReference type="PROSITE" id="PS50112">
    <property type="entry name" value="PAS"/>
    <property type="match status" value="1"/>
</dbReference>
<evidence type="ECO:0000256" key="17">
    <source>
        <dbReference type="PROSITE-ProRule" id="PRU00169"/>
    </source>
</evidence>
<evidence type="ECO:0000256" key="16">
    <source>
        <dbReference type="PROSITE-ProRule" id="PRU00110"/>
    </source>
</evidence>
<dbReference type="InterPro" id="IPR003661">
    <property type="entry name" value="HisK_dim/P_dom"/>
</dbReference>
<dbReference type="InterPro" id="IPR004358">
    <property type="entry name" value="Sig_transdc_His_kin-like_C"/>
</dbReference>
<protein>
    <recommendedName>
        <fullName evidence="15">Sensory/regulatory protein RpfC</fullName>
        <ecNumber evidence="3">2.7.13.3</ecNumber>
    </recommendedName>
</protein>
<dbReference type="Gene3D" id="3.30.450.20">
    <property type="entry name" value="PAS domain"/>
    <property type="match status" value="3"/>
</dbReference>
<dbReference type="InterPro" id="IPR036097">
    <property type="entry name" value="HisK_dim/P_sf"/>
</dbReference>
<dbReference type="PROSITE" id="PS50113">
    <property type="entry name" value="PAC"/>
    <property type="match status" value="1"/>
</dbReference>
<keyword evidence="8" id="KW-0547">Nucleotide-binding</keyword>
<dbReference type="SUPFAM" id="SSF55874">
    <property type="entry name" value="ATPase domain of HSP90 chaperone/DNA topoisomerase II/histidine kinase"/>
    <property type="match status" value="1"/>
</dbReference>
<evidence type="ECO:0000256" key="8">
    <source>
        <dbReference type="ARBA" id="ARBA00022741"/>
    </source>
</evidence>
<evidence type="ECO:0000313" key="26">
    <source>
        <dbReference type="Proteomes" id="UP000324611"/>
    </source>
</evidence>
<dbReference type="SMART" id="SM00091">
    <property type="entry name" value="PAS"/>
    <property type="match status" value="2"/>
</dbReference>
<feature type="domain" description="Histidine kinase" evidence="20">
    <location>
        <begin position="582"/>
        <end position="804"/>
    </location>
</feature>
<name>A0A5B2VN62_9BACT</name>
<dbReference type="InterPro" id="IPR036890">
    <property type="entry name" value="HATPase_C_sf"/>
</dbReference>
<evidence type="ECO:0000256" key="2">
    <source>
        <dbReference type="ARBA" id="ARBA00004651"/>
    </source>
</evidence>
<keyword evidence="18" id="KW-0175">Coiled coil</keyword>
<feature type="coiled-coil region" evidence="18">
    <location>
        <begin position="552"/>
        <end position="582"/>
    </location>
</feature>
<evidence type="ECO:0000256" key="3">
    <source>
        <dbReference type="ARBA" id="ARBA00012438"/>
    </source>
</evidence>
<dbReference type="EC" id="2.7.13.3" evidence="3"/>
<dbReference type="Pfam" id="PF00072">
    <property type="entry name" value="Response_reg"/>
    <property type="match status" value="2"/>
</dbReference>
<dbReference type="SMART" id="SM00387">
    <property type="entry name" value="HATPase_c"/>
    <property type="match status" value="1"/>
</dbReference>
<dbReference type="CDD" id="cd00130">
    <property type="entry name" value="PAS"/>
    <property type="match status" value="1"/>
</dbReference>
<dbReference type="Gene3D" id="3.40.50.2300">
    <property type="match status" value="2"/>
</dbReference>
<evidence type="ECO:0000256" key="10">
    <source>
        <dbReference type="ARBA" id="ARBA00022840"/>
    </source>
</evidence>
<evidence type="ECO:0000259" key="22">
    <source>
        <dbReference type="PROSITE" id="PS50112"/>
    </source>
</evidence>
<keyword evidence="13" id="KW-0472">Membrane</keyword>
<evidence type="ECO:0000256" key="9">
    <source>
        <dbReference type="ARBA" id="ARBA00022777"/>
    </source>
</evidence>
<evidence type="ECO:0000256" key="19">
    <source>
        <dbReference type="SAM" id="MobiDB-lite"/>
    </source>
</evidence>
<dbReference type="InterPro" id="IPR011006">
    <property type="entry name" value="CheY-like_superfamily"/>
</dbReference>
<dbReference type="CDD" id="cd16922">
    <property type="entry name" value="HATPase_EvgS-ArcB-TorS-like"/>
    <property type="match status" value="1"/>
</dbReference>
<feature type="domain" description="Response regulatory" evidence="21">
    <location>
        <begin position="962"/>
        <end position="1079"/>
    </location>
</feature>
<evidence type="ECO:0000259" key="20">
    <source>
        <dbReference type="PROSITE" id="PS50109"/>
    </source>
</evidence>
<evidence type="ECO:0000256" key="7">
    <source>
        <dbReference type="ARBA" id="ARBA00022692"/>
    </source>
</evidence>
<feature type="modified residue" description="4-aspartylphosphate" evidence="17">
    <location>
        <position position="870"/>
    </location>
</feature>
<feature type="domain" description="PAS" evidence="22">
    <location>
        <begin position="188"/>
        <end position="241"/>
    </location>
</feature>
<evidence type="ECO:0000256" key="4">
    <source>
        <dbReference type="ARBA" id="ARBA00022475"/>
    </source>
</evidence>
<dbReference type="InterPro" id="IPR013656">
    <property type="entry name" value="PAS_4"/>
</dbReference>
<dbReference type="PANTHER" id="PTHR45339">
    <property type="entry name" value="HYBRID SIGNAL TRANSDUCTION HISTIDINE KINASE J"/>
    <property type="match status" value="1"/>
</dbReference>
<keyword evidence="5 17" id="KW-0597">Phosphoprotein</keyword>
<evidence type="ECO:0000256" key="11">
    <source>
        <dbReference type="ARBA" id="ARBA00022989"/>
    </source>
</evidence>
<evidence type="ECO:0000256" key="12">
    <source>
        <dbReference type="ARBA" id="ARBA00023012"/>
    </source>
</evidence>
<evidence type="ECO:0000256" key="6">
    <source>
        <dbReference type="ARBA" id="ARBA00022679"/>
    </source>
</evidence>
<dbReference type="RefSeq" id="WP_149841382.1">
    <property type="nucleotide sequence ID" value="NZ_VUOC01000004.1"/>
</dbReference>
<dbReference type="InterPro" id="IPR000700">
    <property type="entry name" value="PAS-assoc_C"/>
</dbReference>
<dbReference type="Pfam" id="PF00512">
    <property type="entry name" value="HisKA"/>
    <property type="match status" value="1"/>
</dbReference>
<dbReference type="PROSITE" id="PS50110">
    <property type="entry name" value="RESPONSE_REGULATORY"/>
    <property type="match status" value="2"/>
</dbReference>
<evidence type="ECO:0000259" key="23">
    <source>
        <dbReference type="PROSITE" id="PS50113"/>
    </source>
</evidence>
<dbReference type="FunFam" id="3.30.565.10:FF:000010">
    <property type="entry name" value="Sensor histidine kinase RcsC"/>
    <property type="match status" value="1"/>
</dbReference>
<dbReference type="InterPro" id="IPR001610">
    <property type="entry name" value="PAC"/>
</dbReference>
<comment type="catalytic activity">
    <reaction evidence="1">
        <text>ATP + protein L-histidine = ADP + protein N-phospho-L-histidine.</text>
        <dbReference type="EC" id="2.7.13.3"/>
    </reaction>
</comment>
<keyword evidence="7" id="KW-0812">Transmembrane</keyword>
<keyword evidence="10" id="KW-0067">ATP-binding</keyword>
<evidence type="ECO:0000256" key="1">
    <source>
        <dbReference type="ARBA" id="ARBA00000085"/>
    </source>
</evidence>
<evidence type="ECO:0000256" key="15">
    <source>
        <dbReference type="ARBA" id="ARBA00068150"/>
    </source>
</evidence>
<evidence type="ECO:0000259" key="21">
    <source>
        <dbReference type="PROSITE" id="PS50110"/>
    </source>
</evidence>
<feature type="modified residue" description="Phosphohistidine" evidence="16">
    <location>
        <position position="1152"/>
    </location>
</feature>
<dbReference type="InterPro" id="IPR005467">
    <property type="entry name" value="His_kinase_dom"/>
</dbReference>
<keyword evidence="4" id="KW-1003">Cell membrane</keyword>
<keyword evidence="9" id="KW-0418">Kinase</keyword>
<dbReference type="SMART" id="SM00388">
    <property type="entry name" value="HisKA"/>
    <property type="match status" value="1"/>
</dbReference>
<dbReference type="SUPFAM" id="SSF55785">
    <property type="entry name" value="PYP-like sensor domain (PAS domain)"/>
    <property type="match status" value="3"/>
</dbReference>
<dbReference type="InterPro" id="IPR036641">
    <property type="entry name" value="HPT_dom_sf"/>
</dbReference>
<dbReference type="NCBIfam" id="TIGR00229">
    <property type="entry name" value="sensory_box"/>
    <property type="match status" value="2"/>
</dbReference>
<gene>
    <name evidence="25" type="ORF">F0L74_28990</name>
</gene>
<dbReference type="InterPro" id="IPR003594">
    <property type="entry name" value="HATPase_dom"/>
</dbReference>
<dbReference type="EMBL" id="VUOC01000004">
    <property type="protein sequence ID" value="KAA2240204.1"/>
    <property type="molecule type" value="Genomic_DNA"/>
</dbReference>
<dbReference type="Gene3D" id="1.20.120.160">
    <property type="entry name" value="HPT domain"/>
    <property type="match status" value="1"/>
</dbReference>
<dbReference type="Pfam" id="PF02518">
    <property type="entry name" value="HATPase_c"/>
    <property type="match status" value="1"/>
</dbReference>
<dbReference type="InterPro" id="IPR000014">
    <property type="entry name" value="PAS"/>
</dbReference>
<dbReference type="GO" id="GO:0005524">
    <property type="term" value="F:ATP binding"/>
    <property type="evidence" value="ECO:0007669"/>
    <property type="project" value="UniProtKB-KW"/>
</dbReference>
<dbReference type="SUPFAM" id="SSF52172">
    <property type="entry name" value="CheY-like"/>
    <property type="match status" value="2"/>
</dbReference>
<evidence type="ECO:0000256" key="13">
    <source>
        <dbReference type="ARBA" id="ARBA00023136"/>
    </source>
</evidence>
<dbReference type="PANTHER" id="PTHR45339:SF1">
    <property type="entry name" value="HYBRID SIGNAL TRANSDUCTION HISTIDINE KINASE J"/>
    <property type="match status" value="1"/>
</dbReference>
<dbReference type="Pfam" id="PF08448">
    <property type="entry name" value="PAS_4"/>
    <property type="match status" value="2"/>
</dbReference>
<dbReference type="PROSITE" id="PS50894">
    <property type="entry name" value="HPT"/>
    <property type="match status" value="1"/>
</dbReference>
<evidence type="ECO:0000256" key="14">
    <source>
        <dbReference type="ARBA" id="ARBA00064003"/>
    </source>
</evidence>
<dbReference type="GO" id="GO:0000155">
    <property type="term" value="F:phosphorelay sensor kinase activity"/>
    <property type="evidence" value="ECO:0007669"/>
    <property type="project" value="InterPro"/>
</dbReference>
<proteinExistence type="predicted"/>
<dbReference type="PROSITE" id="PS50109">
    <property type="entry name" value="HIS_KIN"/>
    <property type="match status" value="1"/>
</dbReference>
<feature type="domain" description="PAC" evidence="23">
    <location>
        <begin position="510"/>
        <end position="564"/>
    </location>
</feature>
<dbReference type="CDD" id="cd00082">
    <property type="entry name" value="HisKA"/>
    <property type="match status" value="1"/>
</dbReference>
<feature type="domain" description="Response regulatory" evidence="21">
    <location>
        <begin position="820"/>
        <end position="940"/>
    </location>
</feature>
<comment type="caution">
    <text evidence="25">The sequence shown here is derived from an EMBL/GenBank/DDBJ whole genome shotgun (WGS) entry which is preliminary data.</text>
</comment>
<dbReference type="SMART" id="SM00448">
    <property type="entry name" value="REC"/>
    <property type="match status" value="2"/>
</dbReference>
<organism evidence="25 26">
    <name type="scientific">Chitinophaga agrisoli</name>
    <dbReference type="NCBI Taxonomy" id="2607653"/>
    <lineage>
        <taxon>Bacteria</taxon>
        <taxon>Pseudomonadati</taxon>
        <taxon>Bacteroidota</taxon>
        <taxon>Chitinophagia</taxon>
        <taxon>Chitinophagales</taxon>
        <taxon>Chitinophagaceae</taxon>
        <taxon>Chitinophaga</taxon>
    </lineage>
</organism>
<keyword evidence="26" id="KW-1185">Reference proteome</keyword>
<dbReference type="CDD" id="cd17546">
    <property type="entry name" value="REC_hyHK_CKI1_RcsC-like"/>
    <property type="match status" value="2"/>
</dbReference>
<dbReference type="SMART" id="SM00086">
    <property type="entry name" value="PAC"/>
    <property type="match status" value="3"/>
</dbReference>
<comment type="subunit">
    <text evidence="14">At low DSF concentrations, interacts with RpfF.</text>
</comment>
<feature type="region of interest" description="Disordered" evidence="19">
    <location>
        <begin position="120"/>
        <end position="140"/>
    </location>
</feature>
<reference evidence="25 26" key="2">
    <citation type="submission" date="2019-09" db="EMBL/GenBank/DDBJ databases">
        <authorList>
            <person name="Jin C."/>
        </authorList>
    </citation>
    <scope>NUCLEOTIDE SEQUENCE [LARGE SCALE GENOMIC DNA]</scope>
    <source>
        <strain evidence="25 26">BN140078</strain>
    </source>
</reference>
<keyword evidence="12" id="KW-0902">Two-component regulatory system</keyword>
<keyword evidence="6" id="KW-0808">Transferase</keyword>
<dbReference type="GO" id="GO:0005886">
    <property type="term" value="C:plasma membrane"/>
    <property type="evidence" value="ECO:0007669"/>
    <property type="project" value="UniProtKB-SubCell"/>
</dbReference>
<feature type="domain" description="HPt" evidence="24">
    <location>
        <begin position="1110"/>
        <end position="1206"/>
    </location>
</feature>
<accession>A0A5B2VN62</accession>
<reference evidence="25 26" key="1">
    <citation type="submission" date="2019-09" db="EMBL/GenBank/DDBJ databases">
        <title>Chitinophaga ginsengihumi sp. nov., isolated from soil of ginseng rhizosphere.</title>
        <authorList>
            <person name="Lee J."/>
        </authorList>
    </citation>
    <scope>NUCLEOTIDE SEQUENCE [LARGE SCALE GENOMIC DNA]</scope>
    <source>
        <strain evidence="25 26">BN140078</strain>
    </source>
</reference>
<dbReference type="Proteomes" id="UP000324611">
    <property type="component" value="Unassembled WGS sequence"/>
</dbReference>
<keyword evidence="11" id="KW-1133">Transmembrane helix</keyword>
<dbReference type="Gene3D" id="3.30.565.10">
    <property type="entry name" value="Histidine kinase-like ATPase, C-terminal domain"/>
    <property type="match status" value="1"/>
</dbReference>
<feature type="compositionally biased region" description="Low complexity" evidence="19">
    <location>
        <begin position="126"/>
        <end position="138"/>
    </location>
</feature>
<evidence type="ECO:0000259" key="24">
    <source>
        <dbReference type="PROSITE" id="PS50894"/>
    </source>
</evidence>
<evidence type="ECO:0000256" key="18">
    <source>
        <dbReference type="SAM" id="Coils"/>
    </source>
</evidence>
<dbReference type="InterPro" id="IPR001789">
    <property type="entry name" value="Sig_transdc_resp-reg_receiver"/>
</dbReference>
<dbReference type="FunFam" id="1.10.287.130:FF:000002">
    <property type="entry name" value="Two-component osmosensing histidine kinase"/>
    <property type="match status" value="1"/>
</dbReference>
<dbReference type="SUPFAM" id="SSF47384">
    <property type="entry name" value="Homodimeric domain of signal transducing histidine kinase"/>
    <property type="match status" value="1"/>
</dbReference>
<sequence length="1207" mass="135425">MQKTPEYTGIEQVAKLAALVCKKTAAVVFVPGPHNRWFHADGREANDWEQLLCSQVAQHRPLLEIVDVLHDNRFTGHPEDRPPYRFFAGVLLEAANPEPEHVITLTNALLKKLSDPQRNDAFPELPGTAADPTTDAQQPPTPATGLPVGILAVMDPHPGALKKSQREALLAVANTALVLLRRLRTHNMPEIYEQFFSNADALMCLHDLDGALLAVNPASAAALGYTIDELENKTLYDAVLPHLQHEVDGYLALIKQHKRVKGLMHTMHKDGSPRIWLFNNVLEKNAAGEEYVLGNALDITDRHALETTLKRTREMLEEINSVARIGFWELDVPAKNMFWSRVTREIHEVPDDFVPDLATGLSFYPEGENRVIMEATVAAALQQGTAFDIEIQLLTAKGREIWVRAIGTAEFVNGVCTRLYGTVQDIDERMKTSIEMLRSRTFLAAFVEHAPAAVAMLDKDLKYIAYSNRWLEDYGLNGQNLKGRSHYEVFPGIAQEWRAIYRRCLKGVVEKKDEDIWRLRGSQREVYLKWEVRPWYLFEDEIGGIILFTQDITEARRHREELKEARKQAEQASKAKSEFLANMSHEIRTPLNGIIGFTDLLMKTSLSDNQYQYLGIVNESANVLLNIINDILDFSKIEANKLELDIGRYNLPELSSQVSDIIKYQLQQKDIEMLLNLSPQLPSFIWTDSIRLKQVLMNLLVNAVKFTEKGEIELKITPVAPLPNGHAILRFEVRDTGIGIAPAHQRTIFEAFSQADLSITKKYGGTGLGLNISNRLLALMGSRLQLESAPGKGSIFSFELPVKIEYDERQPWPKPEQLHRALVVDDNEHNRIIIHQMLLLQDISSDQAGSGAAALQLLEAGNRYDVMIIDYHMPEMDGLETIRRLREGADAAATAMPVILLHSSADDEKVIRACERYHVAQRLIKPIKLQDLRNALAGVHQQQECTRPVITANERLQHKHLKILLAEDSAINMLLAHTIIKRAMPAAVVLEAQTGAAAVEMAVADRPDLIFMDMQMPGINGYEATKQIRKAYGRALPIIALTAANLKGEKEKCLAAGMDDFLSKPFVEEDMLVMLEKWTGNGHAPAETPPVQAPANDHFNIDKVLYYLGETSPDAPAVKEVVRMITAELQQLEDGFRNTDLADRQAWYRLGHKLYGLSATTGLSVLTELGRQLEITATTMEPAALQTLADELLQELSLCQQLLQDYQ</sequence>
<evidence type="ECO:0000256" key="5">
    <source>
        <dbReference type="ARBA" id="ARBA00022553"/>
    </source>
</evidence>
<evidence type="ECO:0000313" key="25">
    <source>
        <dbReference type="EMBL" id="KAA2240204.1"/>
    </source>
</evidence>
<dbReference type="InterPro" id="IPR008207">
    <property type="entry name" value="Sig_transdc_His_kin_Hpt_dom"/>
</dbReference>